<dbReference type="EMBL" id="WMZU01000028">
    <property type="protein sequence ID" value="MTS28513.1"/>
    <property type="molecule type" value="Genomic_DNA"/>
</dbReference>
<accession>A0A0D8IYY4</accession>
<dbReference type="PANTHER" id="PTHR37299">
    <property type="entry name" value="TRANSCRIPTIONAL REGULATOR-RELATED"/>
    <property type="match status" value="1"/>
</dbReference>
<evidence type="ECO:0000313" key="4">
    <source>
        <dbReference type="EMBL" id="MST92793.1"/>
    </source>
</evidence>
<evidence type="ECO:0000313" key="10">
    <source>
        <dbReference type="Proteomes" id="UP000449193"/>
    </source>
</evidence>
<dbReference type="GO" id="GO:0016301">
    <property type="term" value="F:kinase activity"/>
    <property type="evidence" value="ECO:0007669"/>
    <property type="project" value="UniProtKB-KW"/>
</dbReference>
<dbReference type="Proteomes" id="UP000053433">
    <property type="component" value="Unassembled WGS sequence"/>
</dbReference>
<dbReference type="GO" id="GO:0000156">
    <property type="term" value="F:phosphorelay response regulator activity"/>
    <property type="evidence" value="ECO:0007669"/>
    <property type="project" value="InterPro"/>
</dbReference>
<comment type="caution">
    <text evidence="2">The sequence shown here is derived from an EMBL/GenBank/DDBJ whole genome shotgun (WGS) entry which is preliminary data.</text>
</comment>
<dbReference type="EMBL" id="JXXK01000011">
    <property type="protein sequence ID" value="KJF39920.1"/>
    <property type="molecule type" value="Genomic_DNA"/>
</dbReference>
<evidence type="ECO:0000313" key="2">
    <source>
        <dbReference type="EMBL" id="KJF39920.1"/>
    </source>
</evidence>
<evidence type="ECO:0000313" key="6">
    <source>
        <dbReference type="EMBL" id="MTS50333.1"/>
    </source>
</evidence>
<organism evidence="2 7">
    <name type="scientific">Ruthenibacterium lactatiformans</name>
    <dbReference type="NCBI Taxonomy" id="1550024"/>
    <lineage>
        <taxon>Bacteria</taxon>
        <taxon>Bacillati</taxon>
        <taxon>Bacillota</taxon>
        <taxon>Clostridia</taxon>
        <taxon>Eubacteriales</taxon>
        <taxon>Oscillospiraceae</taxon>
        <taxon>Ruthenibacterium</taxon>
    </lineage>
</organism>
<dbReference type="GO" id="GO:0003677">
    <property type="term" value="F:DNA binding"/>
    <property type="evidence" value="ECO:0007669"/>
    <property type="project" value="InterPro"/>
</dbReference>
<feature type="domain" description="HTH LytTR-type" evidence="1">
    <location>
        <begin position="41"/>
        <end position="145"/>
    </location>
</feature>
<proteinExistence type="predicted"/>
<dbReference type="Gene3D" id="2.40.50.1020">
    <property type="entry name" value="LytTr DNA-binding domain"/>
    <property type="match status" value="1"/>
</dbReference>
<reference evidence="2" key="1">
    <citation type="submission" date="2015-02" db="EMBL/GenBank/DDBJ databases">
        <title>A novel member of the family Ruminococcaceae isolated from human feces.</title>
        <authorList>
            <person name="Shkoporov A.N."/>
            <person name="Chaplin A.V."/>
            <person name="Motuzova O.V."/>
            <person name="Kafarskaia L.I."/>
            <person name="Khokhlova E.V."/>
            <person name="Efimov B.A."/>
        </authorList>
    </citation>
    <scope>NUCLEOTIDE SEQUENCE [LARGE SCALE GENOMIC DNA]</scope>
    <source>
        <strain evidence="2">585-1</strain>
    </source>
</reference>
<keyword evidence="2" id="KW-0418">Kinase</keyword>
<dbReference type="InterPro" id="IPR046947">
    <property type="entry name" value="LytR-like"/>
</dbReference>
<dbReference type="Pfam" id="PF04397">
    <property type="entry name" value="LytTR"/>
    <property type="match status" value="1"/>
</dbReference>
<protein>
    <submittedName>
        <fullName evidence="2">Histidine kinase</fullName>
    </submittedName>
    <submittedName>
        <fullName evidence="4">LytTR family transcriptional regulator</fullName>
    </submittedName>
</protein>
<evidence type="ECO:0000313" key="9">
    <source>
        <dbReference type="Proteomes" id="UP000431913"/>
    </source>
</evidence>
<dbReference type="SMART" id="SM00850">
    <property type="entry name" value="LytTR"/>
    <property type="match status" value="1"/>
</dbReference>
<evidence type="ECO:0000313" key="5">
    <source>
        <dbReference type="EMBL" id="MTS28513.1"/>
    </source>
</evidence>
<evidence type="ECO:0000313" key="3">
    <source>
        <dbReference type="EMBL" id="KUE76060.1"/>
    </source>
</evidence>
<dbReference type="AlphaFoldDB" id="A0A0D8IYY4"/>
<evidence type="ECO:0000313" key="11">
    <source>
        <dbReference type="Proteomes" id="UP000472755"/>
    </source>
</evidence>
<dbReference type="EMBL" id="LMUA01000013">
    <property type="protein sequence ID" value="KUE76060.1"/>
    <property type="molecule type" value="Genomic_DNA"/>
</dbReference>
<dbReference type="Proteomes" id="UP000431913">
    <property type="component" value="Unassembled WGS sequence"/>
</dbReference>
<dbReference type="EMBL" id="VUNJ01000015">
    <property type="protein sequence ID" value="MST92793.1"/>
    <property type="molecule type" value="Genomic_DNA"/>
</dbReference>
<dbReference type="InterPro" id="IPR007492">
    <property type="entry name" value="LytTR_DNA-bd_dom"/>
</dbReference>
<keyword evidence="7" id="KW-1185">Reference proteome</keyword>
<dbReference type="Proteomes" id="UP000472755">
    <property type="component" value="Unassembled WGS sequence"/>
</dbReference>
<accession>A0A0W7TQF3</accession>
<dbReference type="RefSeq" id="WP_009323719.1">
    <property type="nucleotide sequence ID" value="NZ_CAOJUJ010000021.1"/>
</dbReference>
<dbReference type="GeneID" id="42856752"/>
<keyword evidence="2" id="KW-0808">Transferase</keyword>
<dbReference type="PATRIC" id="fig|1550024.3.peg.2082"/>
<evidence type="ECO:0000313" key="8">
    <source>
        <dbReference type="Proteomes" id="UP000053433"/>
    </source>
</evidence>
<name>A0A0D8IYY4_9FIRM</name>
<reference evidence="10 11" key="3">
    <citation type="journal article" date="2019" name="Nat. Med.">
        <title>A library of human gut bacterial isolates paired with longitudinal multiomics data enables mechanistic microbiome research.</title>
        <authorList>
            <person name="Poyet M."/>
            <person name="Groussin M."/>
            <person name="Gibbons S.M."/>
            <person name="Avila-Pacheco J."/>
            <person name="Jiang X."/>
            <person name="Kearney S.M."/>
            <person name="Perrotta A.R."/>
            <person name="Berdy B."/>
            <person name="Zhao S."/>
            <person name="Lieberman T.D."/>
            <person name="Swanson P.K."/>
            <person name="Smith M."/>
            <person name="Roesemann S."/>
            <person name="Alexander J.E."/>
            <person name="Rich S.A."/>
            <person name="Livny J."/>
            <person name="Vlamakis H."/>
            <person name="Clish C."/>
            <person name="Bullock K."/>
            <person name="Deik A."/>
            <person name="Scott J."/>
            <person name="Pierce K.A."/>
            <person name="Xavier R.J."/>
            <person name="Alm E.J."/>
        </authorList>
    </citation>
    <scope>NUCLEOTIDE SEQUENCE [LARGE SCALE GENOMIC DNA]</scope>
    <source>
        <strain evidence="5 11">BIOML-A4</strain>
        <strain evidence="6 10">BIOML-A7</strain>
    </source>
</reference>
<evidence type="ECO:0000313" key="7">
    <source>
        <dbReference type="Proteomes" id="UP000032483"/>
    </source>
</evidence>
<dbReference type="Proteomes" id="UP000449193">
    <property type="component" value="Unassembled WGS sequence"/>
</dbReference>
<reference evidence="4 9" key="4">
    <citation type="submission" date="2019-08" db="EMBL/GenBank/DDBJ databases">
        <title>In-depth cultivation of the pig gut microbiome towards novel bacterial diversity and tailored functional studies.</title>
        <authorList>
            <person name="Wylensek D."/>
            <person name="Hitch T.C.A."/>
            <person name="Clavel T."/>
        </authorList>
    </citation>
    <scope>NUCLEOTIDE SEQUENCE [LARGE SCALE GENOMIC DNA]</scope>
    <source>
        <strain evidence="4 9">WCA3-601-WT-6J</strain>
    </source>
</reference>
<dbReference type="EMBL" id="WMZR01000002">
    <property type="protein sequence ID" value="MTS50333.1"/>
    <property type="molecule type" value="Genomic_DNA"/>
</dbReference>
<evidence type="ECO:0000259" key="1">
    <source>
        <dbReference type="PROSITE" id="PS50930"/>
    </source>
</evidence>
<dbReference type="PROSITE" id="PS50930">
    <property type="entry name" value="HTH_LYTTR"/>
    <property type="match status" value="1"/>
</dbReference>
<dbReference type="PANTHER" id="PTHR37299:SF4">
    <property type="entry name" value="TRANSCRIPTIONAL REGULATOR"/>
    <property type="match status" value="1"/>
</dbReference>
<dbReference type="Proteomes" id="UP000032483">
    <property type="component" value="Unassembled WGS sequence"/>
</dbReference>
<gene>
    <name evidence="3" type="ORF">ASJ35_10820</name>
    <name evidence="4" type="ORF">FYJ76_12785</name>
    <name evidence="6" type="ORF">GMD52_02090</name>
    <name evidence="5" type="ORF">GMD59_14640</name>
    <name evidence="2" type="ORF">TQ39_09150</name>
</gene>
<reference evidence="3 8" key="2">
    <citation type="submission" date="2015-10" db="EMBL/GenBank/DDBJ databases">
        <title>A novel member of the family Ruminococcaceae isolated from human faeces.</title>
        <authorList>
            <person name="Shkoporov A.N."/>
            <person name="Chaplin A.V."/>
            <person name="Motuzova O.V."/>
            <person name="Kafarskaia L.I."/>
            <person name="Efimov B.A."/>
        </authorList>
    </citation>
    <scope>NUCLEOTIDE SEQUENCE [LARGE SCALE GENOMIC DNA]</scope>
    <source>
        <strain evidence="3 8">668</strain>
    </source>
</reference>
<sequence length="145" mass="16043">MNIRICEDPACADIEVVVRCRQLDDTVLSLLARLRVYDAKLTGERDGATYVLAAADVLYADTADKKTFLYTADAVYETPLRLYELEEQLAARDFVRAGKSVLLNFAHVAALRPDFGGRMRVTMSNGEVVVASRQYVPALKAKLGL</sequence>